<proteinExistence type="predicted"/>
<keyword evidence="2" id="KW-1185">Reference proteome</keyword>
<reference evidence="1 2" key="1">
    <citation type="submission" date="2018-10" db="EMBL/GenBank/DDBJ databases">
        <title>Genome assembly for a Yunnan-Guizhou Plateau 3E fish, Anabarilius grahami (Regan), and its evolutionary and genetic applications.</title>
        <authorList>
            <person name="Jiang W."/>
        </authorList>
    </citation>
    <scope>NUCLEOTIDE SEQUENCE [LARGE SCALE GENOMIC DNA]</scope>
    <source>
        <strain evidence="1">AG-KIZ</strain>
        <tissue evidence="1">Muscle</tissue>
    </source>
</reference>
<keyword evidence="1" id="KW-0808">Transferase</keyword>
<dbReference type="OrthoDB" id="1668230at2759"/>
<protein>
    <submittedName>
        <fullName evidence="1">TBC domain-containing protein kinase-like protein</fullName>
    </submittedName>
</protein>
<evidence type="ECO:0000313" key="2">
    <source>
        <dbReference type="Proteomes" id="UP000281406"/>
    </source>
</evidence>
<dbReference type="GO" id="GO:0016301">
    <property type="term" value="F:kinase activity"/>
    <property type="evidence" value="ECO:0007669"/>
    <property type="project" value="UniProtKB-KW"/>
</dbReference>
<comment type="caution">
    <text evidence="1">The sequence shown here is derived from an EMBL/GenBank/DDBJ whole genome shotgun (WGS) entry which is preliminary data.</text>
</comment>
<dbReference type="Proteomes" id="UP000281406">
    <property type="component" value="Unassembled WGS sequence"/>
</dbReference>
<evidence type="ECO:0000313" key="1">
    <source>
        <dbReference type="EMBL" id="ROL46507.1"/>
    </source>
</evidence>
<sequence length="100" mass="11581">MFTHVFPLHKIFHLWDTLLLGNSSFPFCIGVAILQQLRDRLLANGFNECILLFSDLPEEESRRVYNCDNKRLPGSTKRWILKVCKVRGSIVAVNLHNILE</sequence>
<dbReference type="Gene3D" id="1.10.472.80">
    <property type="entry name" value="Ypt/Rab-GAP domain of gyp1p, domain 3"/>
    <property type="match status" value="1"/>
</dbReference>
<keyword evidence="1" id="KW-0418">Kinase</keyword>
<accession>A0A3N0YK41</accession>
<dbReference type="InterPro" id="IPR035969">
    <property type="entry name" value="Rab-GAP_TBC_sf"/>
</dbReference>
<gene>
    <name evidence="1" type="ORF">DPX16_21691</name>
</gene>
<name>A0A3N0YK41_ANAGA</name>
<organism evidence="1 2">
    <name type="scientific">Anabarilius grahami</name>
    <name type="common">Kanglang fish</name>
    <name type="synonym">Barilius grahami</name>
    <dbReference type="NCBI Taxonomy" id="495550"/>
    <lineage>
        <taxon>Eukaryota</taxon>
        <taxon>Metazoa</taxon>
        <taxon>Chordata</taxon>
        <taxon>Craniata</taxon>
        <taxon>Vertebrata</taxon>
        <taxon>Euteleostomi</taxon>
        <taxon>Actinopterygii</taxon>
        <taxon>Neopterygii</taxon>
        <taxon>Teleostei</taxon>
        <taxon>Ostariophysi</taxon>
        <taxon>Cypriniformes</taxon>
        <taxon>Xenocyprididae</taxon>
        <taxon>Xenocypridinae</taxon>
        <taxon>Xenocypridinae incertae sedis</taxon>
        <taxon>Anabarilius</taxon>
    </lineage>
</organism>
<dbReference type="SUPFAM" id="SSF47923">
    <property type="entry name" value="Ypt/Rab-GAP domain of gyp1p"/>
    <property type="match status" value="1"/>
</dbReference>
<dbReference type="AlphaFoldDB" id="A0A3N0YK41"/>
<dbReference type="EMBL" id="RJVU01037554">
    <property type="protein sequence ID" value="ROL46507.1"/>
    <property type="molecule type" value="Genomic_DNA"/>
</dbReference>